<protein>
    <submittedName>
        <fullName evidence="3">Dynein heavy chain</fullName>
    </submittedName>
</protein>
<feature type="region of interest" description="Disordered" evidence="1">
    <location>
        <begin position="626"/>
        <end position="677"/>
    </location>
</feature>
<evidence type="ECO:0000256" key="1">
    <source>
        <dbReference type="SAM" id="MobiDB-lite"/>
    </source>
</evidence>
<dbReference type="InterPro" id="IPR013594">
    <property type="entry name" value="Dynein_heavy_tail"/>
</dbReference>
<evidence type="ECO:0000259" key="2">
    <source>
        <dbReference type="Pfam" id="PF08385"/>
    </source>
</evidence>
<accession>A0ABQ8P449</accession>
<evidence type="ECO:0000313" key="3">
    <source>
        <dbReference type="EMBL" id="KAJ1606277.1"/>
    </source>
</evidence>
<feature type="compositionally biased region" description="Basic and acidic residues" evidence="1">
    <location>
        <begin position="655"/>
        <end position="664"/>
    </location>
</feature>
<feature type="region of interest" description="Disordered" evidence="1">
    <location>
        <begin position="586"/>
        <end position="614"/>
    </location>
</feature>
<evidence type="ECO:0000313" key="4">
    <source>
        <dbReference type="Proteomes" id="UP001071777"/>
    </source>
</evidence>
<keyword evidence="4" id="KW-1185">Reference proteome</keyword>
<feature type="region of interest" description="Disordered" evidence="1">
    <location>
        <begin position="132"/>
        <end position="159"/>
    </location>
</feature>
<feature type="compositionally biased region" description="Basic and acidic residues" evidence="1">
    <location>
        <begin position="796"/>
        <end position="805"/>
    </location>
</feature>
<reference evidence="3" key="1">
    <citation type="submission" date="2022-10" db="EMBL/GenBank/DDBJ databases">
        <title>Adaptive evolution leads to modifications in subtelomeric GC content in a zoonotic Cryptosporidium species.</title>
        <authorList>
            <person name="Li J."/>
            <person name="Feng Y."/>
            <person name="Xiao L."/>
        </authorList>
    </citation>
    <scope>NUCLEOTIDE SEQUENCE</scope>
    <source>
        <strain evidence="3">25894</strain>
    </source>
</reference>
<name>A0ABQ8P449_9CRYT</name>
<dbReference type="Proteomes" id="UP001071777">
    <property type="component" value="Unassembled WGS sequence"/>
</dbReference>
<feature type="domain" description="Dynein heavy chain tail" evidence="2">
    <location>
        <begin position="289"/>
        <end position="403"/>
    </location>
</feature>
<dbReference type="Pfam" id="PF08385">
    <property type="entry name" value="DHC_N1"/>
    <property type="match status" value="1"/>
</dbReference>
<sequence>MSQRAKTSLINFLLEVVPSALDCSRQQLTSLLTGKGDDQLKRFLREADVHCLIVGKEVVESDVGGESSPDGLKLEESISGENRLDYSDGPAQHKVFIETYMTSRCLKASLMVFVKNPGFQVSEDGIITTSADRGAEQAEPAAGESPEDHSKGPGAASHMKSLSSSMQCIQLGFVGSQLTPYEVLNQYLQFAFTPLLDVLGNAKGASGAIGGESGESGDPGEAGSRLGLDNIQRKVNELCLALQQGQDDSMIPMVRLSLDSRVSEYAKEYKSTGKVGDIDEIMEDSAFLSSLQVSITQWIREIQSLARFQRDIGLSVTSEVKFWSSYERSLLQIQKQVQSPEVEWTLSVLRQSKKFLAAISLEVDTGLKQSIERVQNINTLIHDIPINDLLVATSIDEITSALGVLERHEQADLQGAQQQPHHVLDAAGVPCLRAPEEGALGKGPSEDGLCPCASNPASQRHRGLQEAAPEAQGHAFGAFVAELGTGCSPIPGKEGSPAGLRLRCEHQHPGPLGGRAGDLGGREAGLQQQGGRLRDAADQAAKGAAEWECRGGVPEHPFGQGPVRLPAAPAEIPEPVPEERGVPVLLSQGHPEHRGDAGLVPLAPGADPEHLPQAGGHLRAKLGVRESGSQGQDGRRPHHLQDPPEPDRGLLAPAEKGRQDDLRPEQAGTGVDEERQHRELGLRAGLHDRLRRALPVQGSKNHSVLCLQGAVQRQGSGGRAKAPVPLHLAPELPVHQLDEDRHPAGGGAREADLPAANSVQTGGLQCDSGGYRPELVLRPTGGLHQEVLRRGGHTGAEVRGRDDPGRAALRAGFPDQEHPGEQGARGPGGSSEQDHVQVRGVPVPPAGLQNRLPVLLGPSHPVVSAPEAQGVRRAVDPPVHVHRGSRGRPVPPRPDGVSEQQGR</sequence>
<feature type="compositionally biased region" description="Gly residues" evidence="1">
    <location>
        <begin position="511"/>
        <end position="523"/>
    </location>
</feature>
<proteinExistence type="predicted"/>
<comment type="caution">
    <text evidence="3">The sequence shown here is derived from an EMBL/GenBank/DDBJ whole genome shotgun (WGS) entry which is preliminary data.</text>
</comment>
<gene>
    <name evidence="3" type="ORF">OJ252_3214</name>
</gene>
<dbReference type="EMBL" id="JAPCXB010000148">
    <property type="protein sequence ID" value="KAJ1606277.1"/>
    <property type="molecule type" value="Genomic_DNA"/>
</dbReference>
<feature type="region of interest" description="Disordered" evidence="1">
    <location>
        <begin position="789"/>
        <end position="903"/>
    </location>
</feature>
<organism evidence="3 4">
    <name type="scientific">Cryptosporidium canis</name>
    <dbReference type="NCBI Taxonomy" id="195482"/>
    <lineage>
        <taxon>Eukaryota</taxon>
        <taxon>Sar</taxon>
        <taxon>Alveolata</taxon>
        <taxon>Apicomplexa</taxon>
        <taxon>Conoidasida</taxon>
        <taxon>Coccidia</taxon>
        <taxon>Eucoccidiorida</taxon>
        <taxon>Eimeriorina</taxon>
        <taxon>Cryptosporidiidae</taxon>
        <taxon>Cryptosporidium</taxon>
    </lineage>
</organism>
<feature type="compositionally biased region" description="Basic and acidic residues" evidence="1">
    <location>
        <begin position="633"/>
        <end position="648"/>
    </location>
</feature>
<feature type="region of interest" description="Disordered" evidence="1">
    <location>
        <begin position="507"/>
        <end position="533"/>
    </location>
</feature>